<feature type="transmembrane region" description="Helical" evidence="6">
    <location>
        <begin position="107"/>
        <end position="127"/>
    </location>
</feature>
<dbReference type="Pfam" id="PF02096">
    <property type="entry name" value="60KD_IMP"/>
    <property type="match status" value="1"/>
</dbReference>
<dbReference type="InterPro" id="IPR028055">
    <property type="entry name" value="YidC/Oxa/ALB_C"/>
</dbReference>
<feature type="transmembrane region" description="Helical" evidence="6">
    <location>
        <begin position="285"/>
        <end position="306"/>
    </location>
</feature>
<dbReference type="Proteomes" id="UP001165289">
    <property type="component" value="Unassembled WGS sequence"/>
</dbReference>
<dbReference type="GO" id="GO:0032977">
    <property type="term" value="F:membrane insertase activity"/>
    <property type="evidence" value="ECO:0007669"/>
    <property type="project" value="InterPro"/>
</dbReference>
<dbReference type="PANTHER" id="PTHR12428">
    <property type="entry name" value="OXA1"/>
    <property type="match status" value="1"/>
</dbReference>
<evidence type="ECO:0000256" key="6">
    <source>
        <dbReference type="SAM" id="Phobius"/>
    </source>
</evidence>
<feature type="transmembrane region" description="Helical" evidence="6">
    <location>
        <begin position="186"/>
        <end position="207"/>
    </location>
</feature>
<evidence type="ECO:0000256" key="1">
    <source>
        <dbReference type="ARBA" id="ARBA00004141"/>
    </source>
</evidence>
<keyword evidence="2 5" id="KW-0812">Transmembrane</keyword>
<dbReference type="CDD" id="cd20069">
    <property type="entry name" value="5TM_Oxa1-like"/>
    <property type="match status" value="1"/>
</dbReference>
<dbReference type="AlphaFoldDB" id="A0AAV7JF06"/>
<dbReference type="GO" id="GO:0005743">
    <property type="term" value="C:mitochondrial inner membrane"/>
    <property type="evidence" value="ECO:0007669"/>
    <property type="project" value="TreeGrafter"/>
</dbReference>
<evidence type="ECO:0000256" key="4">
    <source>
        <dbReference type="ARBA" id="ARBA00023136"/>
    </source>
</evidence>
<dbReference type="EMBL" id="JAKMXF010000343">
    <property type="protein sequence ID" value="KAI6647341.1"/>
    <property type="molecule type" value="Genomic_DNA"/>
</dbReference>
<evidence type="ECO:0000256" key="2">
    <source>
        <dbReference type="ARBA" id="ARBA00022692"/>
    </source>
</evidence>
<comment type="subcellular location">
    <subcellularLocation>
        <location evidence="1 5">Membrane</location>
        <topology evidence="1 5">Multi-pass membrane protein</topology>
    </subcellularLocation>
</comment>
<evidence type="ECO:0000313" key="9">
    <source>
        <dbReference type="Proteomes" id="UP001165289"/>
    </source>
</evidence>
<dbReference type="PANTHER" id="PTHR12428:SF65">
    <property type="entry name" value="CYTOCHROME C OXIDASE ASSEMBLY PROTEIN COX18, MITOCHONDRIAL"/>
    <property type="match status" value="1"/>
</dbReference>
<feature type="transmembrane region" description="Helical" evidence="6">
    <location>
        <begin position="227"/>
        <end position="248"/>
    </location>
</feature>
<name>A0AAV7JF06_9METZ</name>
<dbReference type="NCBIfam" id="TIGR03592">
    <property type="entry name" value="yidC_oxa1_cterm"/>
    <property type="match status" value="1"/>
</dbReference>
<dbReference type="GO" id="GO:0032979">
    <property type="term" value="P:protein insertion into mitochondrial inner membrane from matrix"/>
    <property type="evidence" value="ECO:0007669"/>
    <property type="project" value="TreeGrafter"/>
</dbReference>
<comment type="similarity">
    <text evidence="5">Belongs to the OXA1/ALB3/YidC family.</text>
</comment>
<protein>
    <recommendedName>
        <fullName evidence="7">Membrane insertase YidC/Oxa/ALB C-terminal domain-containing protein</fullName>
    </recommendedName>
</protein>
<evidence type="ECO:0000259" key="7">
    <source>
        <dbReference type="Pfam" id="PF02096"/>
    </source>
</evidence>
<organism evidence="8 9">
    <name type="scientific">Oopsacas minuta</name>
    <dbReference type="NCBI Taxonomy" id="111878"/>
    <lineage>
        <taxon>Eukaryota</taxon>
        <taxon>Metazoa</taxon>
        <taxon>Porifera</taxon>
        <taxon>Hexactinellida</taxon>
        <taxon>Hexasterophora</taxon>
        <taxon>Lyssacinosida</taxon>
        <taxon>Leucopsacidae</taxon>
        <taxon>Oopsacas</taxon>
    </lineage>
</organism>
<proteinExistence type="inferred from homology"/>
<keyword evidence="4 6" id="KW-0472">Membrane</keyword>
<reference evidence="8 9" key="1">
    <citation type="journal article" date="2023" name="BMC Biol.">
        <title>The compact genome of the sponge Oopsacas minuta (Hexactinellida) is lacking key metazoan core genes.</title>
        <authorList>
            <person name="Santini S."/>
            <person name="Schenkelaars Q."/>
            <person name="Jourda C."/>
            <person name="Duchesne M."/>
            <person name="Belahbib H."/>
            <person name="Rocher C."/>
            <person name="Selva M."/>
            <person name="Riesgo A."/>
            <person name="Vervoort M."/>
            <person name="Leys S.P."/>
            <person name="Kodjabachian L."/>
            <person name="Le Bivic A."/>
            <person name="Borchiellini C."/>
            <person name="Claverie J.M."/>
            <person name="Renard E."/>
        </authorList>
    </citation>
    <scope>NUCLEOTIDE SEQUENCE [LARGE SCALE GENOMIC DNA]</scope>
    <source>
        <strain evidence="8">SPO-2</strain>
    </source>
</reference>
<feature type="transmembrane region" description="Helical" evidence="6">
    <location>
        <begin position="260"/>
        <end position="279"/>
    </location>
</feature>
<evidence type="ECO:0000256" key="5">
    <source>
        <dbReference type="RuleBase" id="RU003945"/>
    </source>
</evidence>
<sequence length="395" mass="44834">MHIQRVIIRSLNATQPRHISRNYHSLGLPIDSPKNNIIPLLRPYGLSYRLASTDSNDTPTTIDYFENEEAIQGIAEATDFASLGLGGYTPPGIVQTILDALHTNAGLPWWACIVCTTLVLRTTLFPFTIRSMRSAQRTTMVQPELTELMDKARRANVRGDTFEAEKYTMKYFALLKKHNITPMSQFINVLVQTPFFISFFLGIRGMYNAPVESLATGGILWFPNLLIPDPFFILPLSTSITMFISMQVSEMRNAMATNALLKYGIVGMSLLIFPITMKFPAALTLYWFTSNIFTTVVSLTVTSNKISPYFGLKPMRDISKMIAERPKGKSAREMFDETRMNAKSKAKLRAYENDKVKDIKESARLKNYTVMYSADQLDRLYAKNSNRTRITKYFP</sequence>
<comment type="caution">
    <text evidence="8">The sequence shown here is derived from an EMBL/GenBank/DDBJ whole genome shotgun (WGS) entry which is preliminary data.</text>
</comment>
<feature type="domain" description="Membrane insertase YidC/Oxa/ALB C-terminal" evidence="7">
    <location>
        <begin position="109"/>
        <end position="301"/>
    </location>
</feature>
<evidence type="ECO:0000313" key="8">
    <source>
        <dbReference type="EMBL" id="KAI6647341.1"/>
    </source>
</evidence>
<evidence type="ECO:0000256" key="3">
    <source>
        <dbReference type="ARBA" id="ARBA00022989"/>
    </source>
</evidence>
<keyword evidence="3 6" id="KW-1133">Transmembrane helix</keyword>
<accession>A0AAV7JF06</accession>
<dbReference type="InterPro" id="IPR001708">
    <property type="entry name" value="YidC/ALB3/OXA1/COX18"/>
</dbReference>
<gene>
    <name evidence="8" type="ORF">LOD99_12337</name>
</gene>
<keyword evidence="9" id="KW-1185">Reference proteome</keyword>